<protein>
    <recommendedName>
        <fullName evidence="2">YokE-like PH domain-containing protein</fullName>
    </recommendedName>
</protein>
<accession>A0A1F8GJW0</accession>
<evidence type="ECO:0000313" key="4">
    <source>
        <dbReference type="Proteomes" id="UP000178911"/>
    </source>
</evidence>
<gene>
    <name evidence="3" type="ORF">A3A13_01425</name>
</gene>
<proteinExistence type="predicted"/>
<organism evidence="3 4">
    <name type="scientific">Candidatus Yanofskybacteria bacterium RIFCSPLOWO2_01_FULL_43_22</name>
    <dbReference type="NCBI Taxonomy" id="1802695"/>
    <lineage>
        <taxon>Bacteria</taxon>
        <taxon>Candidatus Yanofskyibacteriota</taxon>
    </lineage>
</organism>
<evidence type="ECO:0000313" key="3">
    <source>
        <dbReference type="EMBL" id="OGN24709.1"/>
    </source>
</evidence>
<dbReference type="InterPro" id="IPR039519">
    <property type="entry name" value="YokE-like_PH"/>
</dbReference>
<dbReference type="AlphaFoldDB" id="A0A1F8GJW0"/>
<dbReference type="STRING" id="1802695.A3A13_01425"/>
<name>A0A1F8GJW0_9BACT</name>
<evidence type="ECO:0000259" key="2">
    <source>
        <dbReference type="Pfam" id="PF14470"/>
    </source>
</evidence>
<reference evidence="3 4" key="1">
    <citation type="journal article" date="2016" name="Nat. Commun.">
        <title>Thousands of microbial genomes shed light on interconnected biogeochemical processes in an aquifer system.</title>
        <authorList>
            <person name="Anantharaman K."/>
            <person name="Brown C.T."/>
            <person name="Hug L.A."/>
            <person name="Sharon I."/>
            <person name="Castelle C.J."/>
            <person name="Probst A.J."/>
            <person name="Thomas B.C."/>
            <person name="Singh A."/>
            <person name="Wilkins M.J."/>
            <person name="Karaoz U."/>
            <person name="Brodie E.L."/>
            <person name="Williams K.H."/>
            <person name="Hubbard S.S."/>
            <person name="Banfield J.F."/>
        </authorList>
    </citation>
    <scope>NUCLEOTIDE SEQUENCE [LARGE SCALE GENOMIC DNA]</scope>
</reference>
<keyword evidence="1" id="KW-1133">Transmembrane helix</keyword>
<feature type="transmembrane region" description="Helical" evidence="1">
    <location>
        <begin position="52"/>
        <end position="71"/>
    </location>
</feature>
<dbReference type="EMBL" id="MGKJ01000010">
    <property type="protein sequence ID" value="OGN24709.1"/>
    <property type="molecule type" value="Genomic_DNA"/>
</dbReference>
<sequence length="166" mass="19061">MLTLRENEKLIKMIRQHRSVIAGTIIRSALLTGFVFWTFFKFKIDAFGYSREIVIGVMLIATLTILYKIYLWRKNAIIITNQRMILNIRQGALSQTVTELLYRDIYEISFKQVGFSALMNRYGKLIIKTPSGNEITFDKVPSPAGVVEAINKIRAGTQIQNEPPQF</sequence>
<dbReference type="Proteomes" id="UP000178911">
    <property type="component" value="Unassembled WGS sequence"/>
</dbReference>
<keyword evidence="1" id="KW-0472">Membrane</keyword>
<feature type="transmembrane region" description="Helical" evidence="1">
    <location>
        <begin position="20"/>
        <end position="40"/>
    </location>
</feature>
<comment type="caution">
    <text evidence="3">The sequence shown here is derived from an EMBL/GenBank/DDBJ whole genome shotgun (WGS) entry which is preliminary data.</text>
</comment>
<evidence type="ECO:0000256" key="1">
    <source>
        <dbReference type="SAM" id="Phobius"/>
    </source>
</evidence>
<dbReference type="Pfam" id="PF14470">
    <property type="entry name" value="bPH_3"/>
    <property type="match status" value="1"/>
</dbReference>
<keyword evidence="1" id="KW-0812">Transmembrane</keyword>
<feature type="domain" description="YokE-like PH" evidence="2">
    <location>
        <begin position="73"/>
        <end position="154"/>
    </location>
</feature>